<dbReference type="OMA" id="WQAVFEH"/>
<dbReference type="CDD" id="cd05289">
    <property type="entry name" value="MDR_like_2"/>
    <property type="match status" value="1"/>
</dbReference>
<dbReference type="SMART" id="SM00829">
    <property type="entry name" value="PKS_ER"/>
    <property type="match status" value="1"/>
</dbReference>
<dbReference type="SUPFAM" id="SSF51735">
    <property type="entry name" value="NAD(P)-binding Rossmann-fold domains"/>
    <property type="match status" value="1"/>
</dbReference>
<dbReference type="InterPro" id="IPR036291">
    <property type="entry name" value="NAD(P)-bd_dom_sf"/>
</dbReference>
<protein>
    <submittedName>
        <fullName evidence="2">Alcohol dehydrogenase, putative</fullName>
    </submittedName>
</protein>
<dbReference type="EMBL" id="DS028184">
    <property type="protein sequence ID" value="EEY67929.1"/>
    <property type="molecule type" value="Genomic_DNA"/>
</dbReference>
<dbReference type="SUPFAM" id="SSF50129">
    <property type="entry name" value="GroES-like"/>
    <property type="match status" value="1"/>
</dbReference>
<organism evidence="2 3">
    <name type="scientific">Phytophthora infestans (strain T30-4)</name>
    <name type="common">Potato late blight agent</name>
    <dbReference type="NCBI Taxonomy" id="403677"/>
    <lineage>
        <taxon>Eukaryota</taxon>
        <taxon>Sar</taxon>
        <taxon>Stramenopiles</taxon>
        <taxon>Oomycota</taxon>
        <taxon>Peronosporomycetes</taxon>
        <taxon>Peronosporales</taxon>
        <taxon>Peronosporaceae</taxon>
        <taxon>Phytophthora</taxon>
    </lineage>
</organism>
<dbReference type="AlphaFoldDB" id="D0NXX8"/>
<dbReference type="GO" id="GO:0016491">
    <property type="term" value="F:oxidoreductase activity"/>
    <property type="evidence" value="ECO:0007669"/>
    <property type="project" value="InterPro"/>
</dbReference>
<dbReference type="InterPro" id="IPR050700">
    <property type="entry name" value="YIM1/Zinc_Alcohol_DH_Fams"/>
</dbReference>
<dbReference type="GeneID" id="9463172"/>
<reference evidence="3" key="1">
    <citation type="journal article" date="2009" name="Nature">
        <title>Genome sequence and analysis of the Irish potato famine pathogen Phytophthora infestans.</title>
        <authorList>
            <consortium name="The Broad Institute Genome Sequencing Platform"/>
            <person name="Haas B.J."/>
            <person name="Kamoun S."/>
            <person name="Zody M.C."/>
            <person name="Jiang R.H."/>
            <person name="Handsaker R.E."/>
            <person name="Cano L.M."/>
            <person name="Grabherr M."/>
            <person name="Kodira C.D."/>
            <person name="Raffaele S."/>
            <person name="Torto-Alalibo T."/>
            <person name="Bozkurt T.O."/>
            <person name="Ah-Fong A.M."/>
            <person name="Alvarado L."/>
            <person name="Anderson V.L."/>
            <person name="Armstrong M.R."/>
            <person name="Avrova A."/>
            <person name="Baxter L."/>
            <person name="Beynon J."/>
            <person name="Boevink P.C."/>
            <person name="Bollmann S.R."/>
            <person name="Bos J.I."/>
            <person name="Bulone V."/>
            <person name="Cai G."/>
            <person name="Cakir C."/>
            <person name="Carrington J.C."/>
            <person name="Chawner M."/>
            <person name="Conti L."/>
            <person name="Costanzo S."/>
            <person name="Ewan R."/>
            <person name="Fahlgren N."/>
            <person name="Fischbach M.A."/>
            <person name="Fugelstad J."/>
            <person name="Gilroy E.M."/>
            <person name="Gnerre S."/>
            <person name="Green P.J."/>
            <person name="Grenville-Briggs L.J."/>
            <person name="Griffith J."/>
            <person name="Grunwald N.J."/>
            <person name="Horn K."/>
            <person name="Horner N.R."/>
            <person name="Hu C.H."/>
            <person name="Huitema E."/>
            <person name="Jeong D.H."/>
            <person name="Jones A.M."/>
            <person name="Jones J.D."/>
            <person name="Jones R.W."/>
            <person name="Karlsson E.K."/>
            <person name="Kunjeti S.G."/>
            <person name="Lamour K."/>
            <person name="Liu Z."/>
            <person name="Ma L."/>
            <person name="Maclean D."/>
            <person name="Chibucos M.C."/>
            <person name="McDonald H."/>
            <person name="McWalters J."/>
            <person name="Meijer H.J."/>
            <person name="Morgan W."/>
            <person name="Morris P.F."/>
            <person name="Munro C.A."/>
            <person name="O'Neill K."/>
            <person name="Ospina-Giraldo M."/>
            <person name="Pinzon A."/>
            <person name="Pritchard L."/>
            <person name="Ramsahoye B."/>
            <person name="Ren Q."/>
            <person name="Restrepo S."/>
            <person name="Roy S."/>
            <person name="Sadanandom A."/>
            <person name="Savidor A."/>
            <person name="Schornack S."/>
            <person name="Schwartz D.C."/>
            <person name="Schumann U.D."/>
            <person name="Schwessinger B."/>
            <person name="Seyer L."/>
            <person name="Sharpe T."/>
            <person name="Silvar C."/>
            <person name="Song J."/>
            <person name="Studholme D.J."/>
            <person name="Sykes S."/>
            <person name="Thines M."/>
            <person name="van de Vondervoort P.J."/>
            <person name="Phuntumart V."/>
            <person name="Wawra S."/>
            <person name="Weide R."/>
            <person name="Win J."/>
            <person name="Young C."/>
            <person name="Zhou S."/>
            <person name="Fry W."/>
            <person name="Meyers B.C."/>
            <person name="van West P."/>
            <person name="Ristaino J."/>
            <person name="Govers F."/>
            <person name="Birch P.R."/>
            <person name="Whisson S.C."/>
            <person name="Judelson H.S."/>
            <person name="Nusbaum C."/>
        </authorList>
    </citation>
    <scope>NUCLEOTIDE SEQUENCE [LARGE SCALE GENOMIC DNA]</scope>
    <source>
        <strain evidence="3">T30-4</strain>
    </source>
</reference>
<dbReference type="InterPro" id="IPR011032">
    <property type="entry name" value="GroES-like_sf"/>
</dbReference>
<dbReference type="PANTHER" id="PTHR11695">
    <property type="entry name" value="ALCOHOL DEHYDROGENASE RELATED"/>
    <property type="match status" value="1"/>
</dbReference>
<dbReference type="Pfam" id="PF13602">
    <property type="entry name" value="ADH_zinc_N_2"/>
    <property type="match status" value="1"/>
</dbReference>
<dbReference type="PANTHER" id="PTHR11695:SF294">
    <property type="entry name" value="RETICULON-4-INTERACTING PROTEIN 1, MITOCHONDRIAL"/>
    <property type="match status" value="1"/>
</dbReference>
<accession>D0NXX8</accession>
<gene>
    <name evidence="2" type="ORF">PITG_18340</name>
</gene>
<dbReference type="VEuPathDB" id="FungiDB:PITG_18340"/>
<feature type="domain" description="Enoyl reductase (ER)" evidence="1">
    <location>
        <begin position="41"/>
        <end position="346"/>
    </location>
</feature>
<dbReference type="eggNOG" id="KOG1198">
    <property type="taxonomic scope" value="Eukaryota"/>
</dbReference>
<dbReference type="InParanoid" id="D0NXX8"/>
<name>D0NXX8_PHYIT</name>
<sequence length="363" mass="39244">MAVNSAVNVAVISTISPCNKIETKITHLPATYRAYEYKSYGTPEANLFLSNDVSMTPLKPTQLRIKIHSAALDQKIMQDFGLVVTGRQPSSDKPFGMGFDVAGIIVESGTDTHQFKVGDAIFAMAPLSSFGTFAEFVAIDEKFVALKPNNITFEEAASISDAALTSYQALHEHANLKTGDRVLILGGSTATGLAAVQLARAMGAHVIATVKSCQDHLLVQSLGAEKVIDSSKQSWVDVVDEHSIDVVYDCGVERKAWNRDAQTVLKKDTGRFVTINPMIQPRPAKFGAKCVGEIMVHASGAQLKELSDLVSSGALKPVIDSVYSFDQLLPALEKLESKTVPGKVVLRTAKLELMPVQLLYYLC</sequence>
<dbReference type="Proteomes" id="UP000006643">
    <property type="component" value="Unassembled WGS sequence"/>
</dbReference>
<dbReference type="HOGENOM" id="CLU_026673_3_3_1"/>
<evidence type="ECO:0000313" key="3">
    <source>
        <dbReference type="Proteomes" id="UP000006643"/>
    </source>
</evidence>
<dbReference type="RefSeq" id="XP_002997791.1">
    <property type="nucleotide sequence ID" value="XM_002997745.1"/>
</dbReference>
<dbReference type="InterPro" id="IPR013154">
    <property type="entry name" value="ADH-like_N"/>
</dbReference>
<keyword evidence="3" id="KW-1185">Reference proteome</keyword>
<evidence type="ECO:0000259" key="1">
    <source>
        <dbReference type="SMART" id="SM00829"/>
    </source>
</evidence>
<dbReference type="Gene3D" id="3.90.180.10">
    <property type="entry name" value="Medium-chain alcohol dehydrogenases, catalytic domain"/>
    <property type="match status" value="1"/>
</dbReference>
<evidence type="ECO:0000313" key="2">
    <source>
        <dbReference type="EMBL" id="EEY67929.1"/>
    </source>
</evidence>
<dbReference type="KEGG" id="pif:PITG_18340"/>
<dbReference type="STRING" id="403677.D0NXX8"/>
<dbReference type="OrthoDB" id="3509362at2759"/>
<dbReference type="InterPro" id="IPR020843">
    <property type="entry name" value="ER"/>
</dbReference>
<proteinExistence type="predicted"/>
<dbReference type="Pfam" id="PF08240">
    <property type="entry name" value="ADH_N"/>
    <property type="match status" value="1"/>
</dbReference>
<dbReference type="Gene3D" id="3.40.50.720">
    <property type="entry name" value="NAD(P)-binding Rossmann-like Domain"/>
    <property type="match status" value="1"/>
</dbReference>